<dbReference type="UniPathway" id="UPA00988"/>
<dbReference type="SUPFAM" id="SSF50978">
    <property type="entry name" value="WD40 repeat-like"/>
    <property type="match status" value="2"/>
</dbReference>
<dbReference type="Gene3D" id="2.130.10.10">
    <property type="entry name" value="YVTN repeat-like/Quinoprotein amine dehydrogenase"/>
    <property type="match status" value="3"/>
</dbReference>
<comment type="similarity">
    <text evidence="4">Belongs to the WD repeat ELP2 family.</text>
</comment>
<comment type="caution">
    <text evidence="12">The sequence shown here is derived from an EMBL/GenBank/DDBJ whole genome shotgun (WGS) entry which is preliminary data.</text>
</comment>
<dbReference type="GO" id="GO:0033588">
    <property type="term" value="C:elongator holoenzyme complex"/>
    <property type="evidence" value="ECO:0007669"/>
    <property type="project" value="InterPro"/>
</dbReference>
<evidence type="ECO:0000256" key="11">
    <source>
        <dbReference type="PROSITE-ProRule" id="PRU00221"/>
    </source>
</evidence>
<keyword evidence="10" id="KW-0539">Nucleus</keyword>
<protein>
    <recommendedName>
        <fullName evidence="5">Elongator complex protein 2</fullName>
    </recommendedName>
</protein>
<evidence type="ECO:0000313" key="13">
    <source>
        <dbReference type="Proteomes" id="UP000230066"/>
    </source>
</evidence>
<evidence type="ECO:0000256" key="5">
    <source>
        <dbReference type="ARBA" id="ARBA00020267"/>
    </source>
</evidence>
<evidence type="ECO:0000256" key="6">
    <source>
        <dbReference type="ARBA" id="ARBA00022490"/>
    </source>
</evidence>
<dbReference type="Proteomes" id="UP000230066">
    <property type="component" value="Unassembled WGS sequence"/>
</dbReference>
<dbReference type="PANTHER" id="PTHR44111">
    <property type="entry name" value="ELONGATOR COMPLEX PROTEIN 2"/>
    <property type="match status" value="1"/>
</dbReference>
<reference evidence="12" key="1">
    <citation type="submission" date="2019-03" db="EMBL/GenBank/DDBJ databases">
        <title>Improved annotation for the trematode Fasciola hepatica.</title>
        <authorList>
            <person name="Choi Y.-J."/>
            <person name="Martin J."/>
            <person name="Mitreva M."/>
        </authorList>
    </citation>
    <scope>NUCLEOTIDE SEQUENCE [LARGE SCALE GENOMIC DNA]</scope>
</reference>
<evidence type="ECO:0000313" key="12">
    <source>
        <dbReference type="EMBL" id="THD26307.1"/>
    </source>
</evidence>
<keyword evidence="13" id="KW-1185">Reference proteome</keyword>
<dbReference type="Pfam" id="PF00400">
    <property type="entry name" value="WD40"/>
    <property type="match status" value="4"/>
</dbReference>
<name>A0A4E0RX46_FASHE</name>
<evidence type="ECO:0000256" key="8">
    <source>
        <dbReference type="ARBA" id="ARBA00022694"/>
    </source>
</evidence>
<dbReference type="GO" id="GO:0005737">
    <property type="term" value="C:cytoplasm"/>
    <property type="evidence" value="ECO:0007669"/>
    <property type="project" value="UniProtKB-SubCell"/>
</dbReference>
<dbReference type="GO" id="GO:0005634">
    <property type="term" value="C:nucleus"/>
    <property type="evidence" value="ECO:0007669"/>
    <property type="project" value="UniProtKB-SubCell"/>
</dbReference>
<feature type="repeat" description="WD" evidence="11">
    <location>
        <begin position="773"/>
        <end position="814"/>
    </location>
</feature>
<keyword evidence="6" id="KW-0963">Cytoplasm</keyword>
<dbReference type="SMART" id="SM00320">
    <property type="entry name" value="WD40"/>
    <property type="match status" value="9"/>
</dbReference>
<dbReference type="PROSITE" id="PS50294">
    <property type="entry name" value="WD_REPEATS_REGION"/>
    <property type="match status" value="2"/>
</dbReference>
<comment type="pathway">
    <text evidence="3">tRNA modification; 5-methoxycarbonylmethyl-2-thiouridine-tRNA biosynthesis.</text>
</comment>
<keyword evidence="7 11" id="KW-0853">WD repeat</keyword>
<dbReference type="AlphaFoldDB" id="A0A4E0RX46"/>
<evidence type="ECO:0000256" key="9">
    <source>
        <dbReference type="ARBA" id="ARBA00022737"/>
    </source>
</evidence>
<comment type="subcellular location">
    <subcellularLocation>
        <location evidence="2">Cytoplasm</location>
    </subcellularLocation>
    <subcellularLocation>
        <location evidence="1">Nucleus</location>
    </subcellularLocation>
</comment>
<sequence length="937" mass="103312">MTFTIASHVPHSDELISCLYTSASVNRHSGCISALTVRAPTGGSTSLLAFGSSHAICLSVAVLAQRGSDDTTGLQLTVPMFRVLRVLHGHDALVVAVRWIPSPDPSYERSPHRFLVSLDTTGKLLLWGCRMNDVISTDSINRPRCSMLLELRLPSVCTPNAVDGCIVTCRMDPQADLVQLLLNVAADTALYSWYTKLSIGAHGLSVLWTSDAVIIEHKPAMCLCVRSVSWALMAQQSPSTFENSSLHVVFVGLDNGNIEVWSEHISRLPPSSTIEPRKFVHSATLFGHTDWIRCLDICTQLEGFTPVAFLVSGAQDHIVRLWRLYSPDGLCSLSKEDWSTLKVAELHLPERVKLKLCIASESVLSSHENWITGVSWEKSTSVSASFPPALLSSSMDRSLIVWMPPSQQQFTGAGDEPHLWLEEIRVGVVGGTGLGFLDCDWFSSDLTGRSFIGQNFQGSISLWSREENTSTWSPGLPLCGHSGPVTDLSWSRISSITSDSILFGIPPRVLLTAGADQTVRAHVPCRERATPENPSASSSNSKQFVWQEIARPQVHGYEMNAVAWLSSTSYVSAGDEKVARVFKATRNFFSSYEQFSGAQCIPSDRSLAVVAVQPTLGLSNQVASLDACENEVEEVCDNNLILHSTPLPTEDRLQHATLWPEMKKLYGHAYEVHCLAAHPQLMLVASACVAAKPQHAFIILWNGYTDWTIHARLTHHQLTVTQLIWSPGGRYLLAVSRDRTWSVWRGVEQKIGENVACPIAPPIYNLFAYPTKGKGHSRIIWTGAWSSDERYFFTGSRDKSILAWNISETDATVPISCVPLEARHTCPEAVTALDVVGLTPTNGQWEYLMAVGLESGQLQLLLLHAINPDQSSSLTRILWSHPILFSPELCHVKNKRVRRVAFEPLIQSNQRTLSSAADDGLVRLFSINIEQLQNNML</sequence>
<dbReference type="PROSITE" id="PS50082">
    <property type="entry name" value="WD_REPEATS_2"/>
    <property type="match status" value="2"/>
</dbReference>
<dbReference type="GO" id="GO:0002098">
    <property type="term" value="P:tRNA wobble uridine modification"/>
    <property type="evidence" value="ECO:0007669"/>
    <property type="project" value="InterPro"/>
</dbReference>
<dbReference type="InterPro" id="IPR036322">
    <property type="entry name" value="WD40_repeat_dom_sf"/>
</dbReference>
<feature type="repeat" description="WD" evidence="11">
    <location>
        <begin position="713"/>
        <end position="744"/>
    </location>
</feature>
<evidence type="ECO:0000256" key="7">
    <source>
        <dbReference type="ARBA" id="ARBA00022574"/>
    </source>
</evidence>
<gene>
    <name evidence="12" type="ORF">D915_002744</name>
</gene>
<dbReference type="InterPro" id="IPR037289">
    <property type="entry name" value="Elp2"/>
</dbReference>
<dbReference type="InterPro" id="IPR001680">
    <property type="entry name" value="WD40_rpt"/>
</dbReference>
<dbReference type="PANTHER" id="PTHR44111:SF1">
    <property type="entry name" value="ELONGATOR COMPLEX PROTEIN 2"/>
    <property type="match status" value="1"/>
</dbReference>
<keyword evidence="8" id="KW-0819">tRNA processing</keyword>
<accession>A0A4E0RX46</accession>
<evidence type="ECO:0000256" key="2">
    <source>
        <dbReference type="ARBA" id="ARBA00004496"/>
    </source>
</evidence>
<evidence type="ECO:0000256" key="10">
    <source>
        <dbReference type="ARBA" id="ARBA00023242"/>
    </source>
</evidence>
<evidence type="ECO:0000256" key="3">
    <source>
        <dbReference type="ARBA" id="ARBA00005043"/>
    </source>
</evidence>
<proteinExistence type="inferred from homology"/>
<evidence type="ECO:0000256" key="4">
    <source>
        <dbReference type="ARBA" id="ARBA00005881"/>
    </source>
</evidence>
<organism evidence="12 13">
    <name type="scientific">Fasciola hepatica</name>
    <name type="common">Liver fluke</name>
    <dbReference type="NCBI Taxonomy" id="6192"/>
    <lineage>
        <taxon>Eukaryota</taxon>
        <taxon>Metazoa</taxon>
        <taxon>Spiralia</taxon>
        <taxon>Lophotrochozoa</taxon>
        <taxon>Platyhelminthes</taxon>
        <taxon>Trematoda</taxon>
        <taxon>Digenea</taxon>
        <taxon>Plagiorchiida</taxon>
        <taxon>Echinostomata</taxon>
        <taxon>Echinostomatoidea</taxon>
        <taxon>Fasciolidae</taxon>
        <taxon>Fasciola</taxon>
    </lineage>
</organism>
<keyword evidence="9" id="KW-0677">Repeat</keyword>
<dbReference type="EMBL" id="JXXN02000787">
    <property type="protein sequence ID" value="THD26307.1"/>
    <property type="molecule type" value="Genomic_DNA"/>
</dbReference>
<dbReference type="InterPro" id="IPR015943">
    <property type="entry name" value="WD40/YVTN_repeat-like_dom_sf"/>
</dbReference>
<evidence type="ECO:0000256" key="1">
    <source>
        <dbReference type="ARBA" id="ARBA00004123"/>
    </source>
</evidence>